<keyword evidence="3" id="KW-1185">Reference proteome</keyword>
<accession>W8SKS9</accession>
<evidence type="ECO:0000313" key="2">
    <source>
        <dbReference type="EMBL" id="AHM03135.1"/>
    </source>
</evidence>
<organism evidence="2 3">
    <name type="scientific">Roseicyclus elongatus DSM 19469</name>
    <dbReference type="NCBI Taxonomy" id="1294273"/>
    <lineage>
        <taxon>Bacteria</taxon>
        <taxon>Pseudomonadati</taxon>
        <taxon>Pseudomonadota</taxon>
        <taxon>Alphaproteobacteria</taxon>
        <taxon>Rhodobacterales</taxon>
        <taxon>Roseobacteraceae</taxon>
        <taxon>Roseicyclus</taxon>
    </lineage>
</organism>
<feature type="transmembrane region" description="Helical" evidence="1">
    <location>
        <begin position="6"/>
        <end position="24"/>
    </location>
</feature>
<evidence type="ECO:0000313" key="3">
    <source>
        <dbReference type="Proteomes" id="UP000019593"/>
    </source>
</evidence>
<sequence>MMVKIVTLFLIFMAVLAMFGRLRLPGLPGLKRGKGLPKPRVCPDCGRYNLRGGDCPHCKERRD</sequence>
<dbReference type="Proteomes" id="UP000019593">
    <property type="component" value="Chromosome"/>
</dbReference>
<protein>
    <submittedName>
        <fullName evidence="2">Uncharacterized protein</fullName>
    </submittedName>
</protein>
<name>W8SKS9_9RHOB</name>
<dbReference type="STRING" id="1294273.roselon_00708"/>
<evidence type="ECO:0000256" key="1">
    <source>
        <dbReference type="SAM" id="Phobius"/>
    </source>
</evidence>
<gene>
    <name evidence="2" type="ORF">roselon_00708</name>
</gene>
<dbReference type="EMBL" id="CP004372">
    <property type="protein sequence ID" value="AHM03135.1"/>
    <property type="molecule type" value="Genomic_DNA"/>
</dbReference>
<keyword evidence="1" id="KW-0472">Membrane</keyword>
<proteinExistence type="predicted"/>
<dbReference type="RefSeq" id="WP_025311027.1">
    <property type="nucleotide sequence ID" value="NZ_CP004372.1"/>
</dbReference>
<keyword evidence="1" id="KW-0812">Transmembrane</keyword>
<dbReference type="KEGG" id="red:roselon_00708"/>
<keyword evidence="1" id="KW-1133">Transmembrane helix</keyword>
<dbReference type="HOGENOM" id="CLU_206629_0_0_5"/>
<dbReference type="AlphaFoldDB" id="W8SKS9"/>
<reference evidence="2 3" key="1">
    <citation type="submission" date="2013-03" db="EMBL/GenBank/DDBJ databases">
        <authorList>
            <person name="Fiebig A."/>
            <person name="Goeker M."/>
            <person name="Klenk H.-P.P."/>
        </authorList>
    </citation>
    <scope>NUCLEOTIDE SEQUENCE [LARGE SCALE GENOMIC DNA]</scope>
    <source>
        <strain evidence="3">DSM 19469</strain>
    </source>
</reference>